<feature type="region of interest" description="Disordered" evidence="16">
    <location>
        <begin position="989"/>
        <end position="1013"/>
    </location>
</feature>
<keyword evidence="5 15" id="KW-0347">Helicase</keyword>
<dbReference type="PANTHER" id="PTHR11070">
    <property type="entry name" value="UVRD / RECB / PCRA DNA HELICASE FAMILY MEMBER"/>
    <property type="match status" value="1"/>
</dbReference>
<dbReference type="PROSITE" id="PS51198">
    <property type="entry name" value="UVRD_HELICASE_ATP_BIND"/>
    <property type="match status" value="1"/>
</dbReference>
<dbReference type="GO" id="GO:0000725">
    <property type="term" value="P:recombinational repair"/>
    <property type="evidence" value="ECO:0007669"/>
    <property type="project" value="TreeGrafter"/>
</dbReference>
<organism evidence="19 20">
    <name type="scientific">Sphingopyxis panaciterrulae</name>
    <dbReference type="NCBI Taxonomy" id="462372"/>
    <lineage>
        <taxon>Bacteria</taxon>
        <taxon>Pseudomonadati</taxon>
        <taxon>Pseudomonadota</taxon>
        <taxon>Alphaproteobacteria</taxon>
        <taxon>Sphingomonadales</taxon>
        <taxon>Sphingomonadaceae</taxon>
        <taxon>Sphingopyxis</taxon>
    </lineage>
</organism>
<dbReference type="Pfam" id="PF00580">
    <property type="entry name" value="UvrD-helicase"/>
    <property type="match status" value="2"/>
</dbReference>
<evidence type="ECO:0000256" key="14">
    <source>
        <dbReference type="ARBA" id="ARBA00048988"/>
    </source>
</evidence>
<evidence type="ECO:0000256" key="9">
    <source>
        <dbReference type="ARBA" id="ARBA00023204"/>
    </source>
</evidence>
<comment type="catalytic activity">
    <reaction evidence="14">
        <text>ATP + H2O = ADP + phosphate + H(+)</text>
        <dbReference type="Rhea" id="RHEA:13065"/>
        <dbReference type="ChEBI" id="CHEBI:15377"/>
        <dbReference type="ChEBI" id="CHEBI:15378"/>
        <dbReference type="ChEBI" id="CHEBI:30616"/>
        <dbReference type="ChEBI" id="CHEBI:43474"/>
        <dbReference type="ChEBI" id="CHEBI:456216"/>
        <dbReference type="EC" id="5.6.2.4"/>
    </reaction>
</comment>
<dbReference type="EC" id="5.6.2.4" evidence="12"/>
<evidence type="ECO:0000256" key="7">
    <source>
        <dbReference type="ARBA" id="ARBA00022840"/>
    </source>
</evidence>
<feature type="domain" description="UvrD-like helicase ATP-binding" evidence="17">
    <location>
        <begin position="7"/>
        <end position="532"/>
    </location>
</feature>
<dbReference type="GO" id="GO:0004527">
    <property type="term" value="F:exonuclease activity"/>
    <property type="evidence" value="ECO:0007669"/>
    <property type="project" value="UniProtKB-KW"/>
</dbReference>
<evidence type="ECO:0000256" key="3">
    <source>
        <dbReference type="ARBA" id="ARBA00022763"/>
    </source>
</evidence>
<dbReference type="PROSITE" id="PS51217">
    <property type="entry name" value="UVRD_HELICASE_CTER"/>
    <property type="match status" value="1"/>
</dbReference>
<dbReference type="SUPFAM" id="SSF52540">
    <property type="entry name" value="P-loop containing nucleoside triphosphate hydrolases"/>
    <property type="match status" value="1"/>
</dbReference>
<evidence type="ECO:0000259" key="17">
    <source>
        <dbReference type="PROSITE" id="PS51198"/>
    </source>
</evidence>
<dbReference type="InterPro" id="IPR011604">
    <property type="entry name" value="PDDEXK-like_dom_sf"/>
</dbReference>
<keyword evidence="4 15" id="KW-0378">Hydrolase</keyword>
<evidence type="ECO:0000256" key="5">
    <source>
        <dbReference type="ARBA" id="ARBA00022806"/>
    </source>
</evidence>
<dbReference type="EMBL" id="JACIJH010000001">
    <property type="protein sequence ID" value="MBB5705339.1"/>
    <property type="molecule type" value="Genomic_DNA"/>
</dbReference>
<dbReference type="Gene3D" id="3.40.50.300">
    <property type="entry name" value="P-loop containing nucleotide triphosphate hydrolases"/>
    <property type="match status" value="4"/>
</dbReference>
<feature type="region of interest" description="Disordered" evidence="16">
    <location>
        <begin position="587"/>
        <end position="609"/>
    </location>
</feature>
<keyword evidence="10" id="KW-0413">Isomerase</keyword>
<dbReference type="InterPro" id="IPR014017">
    <property type="entry name" value="DNA_helicase_UvrD-like_C"/>
</dbReference>
<keyword evidence="7 15" id="KW-0067">ATP-binding</keyword>
<evidence type="ECO:0000313" key="20">
    <source>
        <dbReference type="Proteomes" id="UP000537161"/>
    </source>
</evidence>
<feature type="compositionally biased region" description="Acidic residues" evidence="16">
    <location>
        <begin position="587"/>
        <end position="596"/>
    </location>
</feature>
<feature type="binding site" evidence="15">
    <location>
        <begin position="28"/>
        <end position="35"/>
    </location>
    <ligand>
        <name>ATP</name>
        <dbReference type="ChEBI" id="CHEBI:30616"/>
    </ligand>
</feature>
<dbReference type="Pfam" id="PF13361">
    <property type="entry name" value="UvrD_C"/>
    <property type="match status" value="1"/>
</dbReference>
<dbReference type="GO" id="GO:0005524">
    <property type="term" value="F:ATP binding"/>
    <property type="evidence" value="ECO:0007669"/>
    <property type="project" value="UniProtKB-UniRule"/>
</dbReference>
<keyword evidence="3" id="KW-0227">DNA damage</keyword>
<evidence type="ECO:0000256" key="6">
    <source>
        <dbReference type="ARBA" id="ARBA00022839"/>
    </source>
</evidence>
<accession>A0A7W9B311</accession>
<keyword evidence="9" id="KW-0234">DNA repair</keyword>
<proteinExistence type="predicted"/>
<dbReference type="GO" id="GO:0033202">
    <property type="term" value="C:DNA helicase complex"/>
    <property type="evidence" value="ECO:0007669"/>
    <property type="project" value="TreeGrafter"/>
</dbReference>
<keyword evidence="6" id="KW-0269">Exonuclease</keyword>
<keyword evidence="2 15" id="KW-0547">Nucleotide-binding</keyword>
<dbReference type="PANTHER" id="PTHR11070:SF2">
    <property type="entry name" value="ATP-DEPENDENT DNA HELICASE SRS2"/>
    <property type="match status" value="1"/>
</dbReference>
<dbReference type="SUPFAM" id="SSF52980">
    <property type="entry name" value="Restriction endonuclease-like"/>
    <property type="match status" value="1"/>
</dbReference>
<dbReference type="Gene3D" id="1.10.486.10">
    <property type="entry name" value="PCRA, domain 4"/>
    <property type="match status" value="1"/>
</dbReference>
<evidence type="ECO:0000256" key="10">
    <source>
        <dbReference type="ARBA" id="ARBA00023235"/>
    </source>
</evidence>
<dbReference type="InterPro" id="IPR038726">
    <property type="entry name" value="PDDEXK_AddAB-type"/>
</dbReference>
<feature type="region of interest" description="Disordered" evidence="16">
    <location>
        <begin position="177"/>
        <end position="227"/>
    </location>
</feature>
<gene>
    <name evidence="19" type="ORF">FHR21_000664</name>
</gene>
<evidence type="ECO:0000256" key="12">
    <source>
        <dbReference type="ARBA" id="ARBA00034808"/>
    </source>
</evidence>
<dbReference type="Pfam" id="PF12705">
    <property type="entry name" value="PDDEXK_1"/>
    <property type="match status" value="1"/>
</dbReference>
<dbReference type="InterPro" id="IPR014016">
    <property type="entry name" value="UvrD-like_ATP-bd"/>
</dbReference>
<dbReference type="GO" id="GO:0005829">
    <property type="term" value="C:cytosol"/>
    <property type="evidence" value="ECO:0007669"/>
    <property type="project" value="TreeGrafter"/>
</dbReference>
<evidence type="ECO:0000256" key="11">
    <source>
        <dbReference type="ARBA" id="ARBA00034617"/>
    </source>
</evidence>
<dbReference type="Proteomes" id="UP000537161">
    <property type="component" value="Unassembled WGS sequence"/>
</dbReference>
<evidence type="ECO:0000256" key="8">
    <source>
        <dbReference type="ARBA" id="ARBA00023125"/>
    </source>
</evidence>
<dbReference type="Gene3D" id="3.90.320.10">
    <property type="match status" value="1"/>
</dbReference>
<evidence type="ECO:0000256" key="15">
    <source>
        <dbReference type="PROSITE-ProRule" id="PRU00560"/>
    </source>
</evidence>
<evidence type="ECO:0000256" key="16">
    <source>
        <dbReference type="SAM" id="MobiDB-lite"/>
    </source>
</evidence>
<dbReference type="AlphaFoldDB" id="A0A7W9B311"/>
<keyword evidence="8" id="KW-0238">DNA-binding</keyword>
<feature type="domain" description="UvrD-like helicase C-terminal" evidence="18">
    <location>
        <begin position="570"/>
        <end position="840"/>
    </location>
</feature>
<evidence type="ECO:0000259" key="18">
    <source>
        <dbReference type="PROSITE" id="PS51217"/>
    </source>
</evidence>
<evidence type="ECO:0000256" key="1">
    <source>
        <dbReference type="ARBA" id="ARBA00022722"/>
    </source>
</evidence>
<keyword evidence="20" id="KW-1185">Reference proteome</keyword>
<protein>
    <recommendedName>
        <fullName evidence="12">DNA 3'-5' helicase</fullName>
        <ecNumber evidence="12">5.6.2.4</ecNumber>
    </recommendedName>
    <alternativeName>
        <fullName evidence="13">DNA 3'-5' helicase II</fullName>
    </alternativeName>
</protein>
<dbReference type="InterPro" id="IPR000212">
    <property type="entry name" value="DNA_helicase_UvrD/REP"/>
</dbReference>
<name>A0A7W9B311_9SPHN</name>
<evidence type="ECO:0000256" key="4">
    <source>
        <dbReference type="ARBA" id="ARBA00022801"/>
    </source>
</evidence>
<dbReference type="GO" id="GO:0003677">
    <property type="term" value="F:DNA binding"/>
    <property type="evidence" value="ECO:0007669"/>
    <property type="project" value="UniProtKB-KW"/>
</dbReference>
<comment type="caution">
    <text evidence="19">The sequence shown here is derived from an EMBL/GenBank/DDBJ whole genome shotgun (WGS) entry which is preliminary data.</text>
</comment>
<evidence type="ECO:0000313" key="19">
    <source>
        <dbReference type="EMBL" id="MBB5705339.1"/>
    </source>
</evidence>
<evidence type="ECO:0000256" key="13">
    <source>
        <dbReference type="ARBA" id="ARBA00034923"/>
    </source>
</evidence>
<dbReference type="RefSeq" id="WP_184095242.1">
    <property type="nucleotide sequence ID" value="NZ_JACIJH010000001.1"/>
</dbReference>
<keyword evidence="1" id="KW-0540">Nuclease</keyword>
<sequence>MNKPRGLATLDPRQGAAADPESHVWLGASAGTGKTQVLSARVLRLMLDGVSPEAILCITFTKAGAAEMAHRIHERLAAWVRMDDGDLRLDLQALGFDLDRLGYDCGVPTLMKRARALFATVIDSPGGAIRVQTIHAFCQTLLASFPLEAKLLPGFRAIEEDEAEALKRAVLGELLSLESPSPSGEGEGWGPSALRKADGPHPAATRSGSAEPGLAAPPLKGRGKNGDAAAMLSRRLGPDAALAFLSRCAAAFGGPRALLPPTAHDLRDAFGLPPGDPDAWIRERVAAGTVADADIKAVAASGAAWGTKTGLACSDVMVGWLMGDAEARAAMLGELLGCFLTGKGDLRADFAGDKGRMTDCIDSAARIAGAVQELLGTAAAMRVADELAVAWTLGSRFAEAYALAKREAGLADFDDLITLAGTLLRVSRFGEWVRFKLDQRTDHILVDEAQDTNMRQWGIVLSLAEEFFAVAPGDAERIRTLFTVGDRKQAIFGFQGTDPKAFATARDLFHALGERAGQAFRQVDLVSNYRSTPAVLAVADAWLAAGGATMMGLDGDEPPHRPFRDAHAGQVELWAPLPVGKALDAEADDADAEEGGAEGGDGSAPASDPASMRLARAIADEVRDWIANGKDGRPVAPGDIMILVRRRRDLAARIVARLQALHVPVAGVDRFALTQPLAVQDLMAAMRFAVQPLDDLNLAALLVSPLIGWTQDELYARTRARGRAAIWEHLRGAEGELPAATMEALRHLLGMADFTTPFRFLETLLSGPIDGRRKLYARLGREARDPIDELLSQALAFETRETVSLLGFLTAVSGSGADIKRQTEARSDVVRVMTVHGSKGLQAPIVILADATDDAAIGHRPFTVDVAGWEQLPVFALPADERHGALAEAYEAAARAAAEEHWRLFYVAMTRAEEILVVAGVTKKPDRSVPETSWHAAAEAVLADMGCDWEEGGPHWGRRRVHRANAGKWARPEKAVTVAAPALALPGWAHAPAPDEARPPRPLAPSALGEDDVAVPPQGTARVAAVERGLLLHALFERLPPVAADRRRAAALRWLAAQAPGLDDTTRAGIVGEVLAVLDDPAHAALFGPGSLAEVPLSAVVDGGLVVAGIVDRLLVAGDVVTVIDYKTGRRVPDGASDVAPAYLRQMAAYRDALATIFPGRRVKTALLYTAGPKLIRLDDAILDPHKPVLLAAKANLPSTGLEPGPPTA</sequence>
<comment type="catalytic activity">
    <reaction evidence="11">
        <text>Couples ATP hydrolysis with the unwinding of duplex DNA by translocating in the 3'-5' direction.</text>
        <dbReference type="EC" id="5.6.2.4"/>
    </reaction>
</comment>
<dbReference type="InterPro" id="IPR011335">
    <property type="entry name" value="Restrct_endonuc-II-like"/>
</dbReference>
<dbReference type="GO" id="GO:0043138">
    <property type="term" value="F:3'-5' DNA helicase activity"/>
    <property type="evidence" value="ECO:0007669"/>
    <property type="project" value="UniProtKB-EC"/>
</dbReference>
<reference evidence="19 20" key="1">
    <citation type="submission" date="2020-08" db="EMBL/GenBank/DDBJ databases">
        <title>Genomic Encyclopedia of Type Strains, Phase IV (KMG-IV): sequencing the most valuable type-strain genomes for metagenomic binning, comparative biology and taxonomic classification.</title>
        <authorList>
            <person name="Goeker M."/>
        </authorList>
    </citation>
    <scope>NUCLEOTIDE SEQUENCE [LARGE SCALE GENOMIC DNA]</scope>
    <source>
        <strain evidence="19 20">DSM 27163</strain>
    </source>
</reference>
<evidence type="ECO:0000256" key="2">
    <source>
        <dbReference type="ARBA" id="ARBA00022741"/>
    </source>
</evidence>
<dbReference type="InterPro" id="IPR027417">
    <property type="entry name" value="P-loop_NTPase"/>
</dbReference>